<reference evidence="12 13" key="1">
    <citation type="submission" date="2019-09" db="EMBL/GenBank/DDBJ databases">
        <title>Bird 10,000 Genomes (B10K) Project - Family phase.</title>
        <authorList>
            <person name="Zhang G."/>
        </authorList>
    </citation>
    <scope>NUCLEOTIDE SEQUENCE [LARGE SCALE GENOMIC DNA]</scope>
    <source>
        <strain evidence="12">B10K-DU-029-41</strain>
        <tissue evidence="12">Liver</tissue>
    </source>
</reference>
<feature type="domain" description="Cadherin" evidence="11">
    <location>
        <begin position="8"/>
        <end position="115"/>
    </location>
</feature>
<proteinExistence type="predicted"/>
<feature type="non-terminal residue" evidence="12">
    <location>
        <position position="1"/>
    </location>
</feature>
<evidence type="ECO:0000256" key="1">
    <source>
        <dbReference type="ARBA" id="ARBA00004370"/>
    </source>
</evidence>
<keyword evidence="4 8" id="KW-0106">Calcium</keyword>
<keyword evidence="13" id="KW-1185">Reference proteome</keyword>
<feature type="non-terminal residue" evidence="12">
    <location>
        <position position="865"/>
    </location>
</feature>
<gene>
    <name evidence="12" type="primary">Cdhr3</name>
    <name evidence="12" type="ORF">IFRKOW_R14093</name>
</gene>
<evidence type="ECO:0000313" key="12">
    <source>
        <dbReference type="EMBL" id="NWW58361.1"/>
    </source>
</evidence>
<dbReference type="GO" id="GO:0005509">
    <property type="term" value="F:calcium ion binding"/>
    <property type="evidence" value="ECO:0007669"/>
    <property type="project" value="UniProtKB-UniRule"/>
</dbReference>
<feature type="region of interest" description="Disordered" evidence="9">
    <location>
        <begin position="794"/>
        <end position="865"/>
    </location>
</feature>
<evidence type="ECO:0000256" key="7">
    <source>
        <dbReference type="ARBA" id="ARBA00023136"/>
    </source>
</evidence>
<dbReference type="FunFam" id="2.60.40.60:FF:000020">
    <property type="entry name" value="Dachsous cadherin-related 1b"/>
    <property type="match status" value="1"/>
</dbReference>
<evidence type="ECO:0000256" key="8">
    <source>
        <dbReference type="PROSITE-ProRule" id="PRU00043"/>
    </source>
</evidence>
<evidence type="ECO:0000256" key="3">
    <source>
        <dbReference type="ARBA" id="ARBA00022737"/>
    </source>
</evidence>
<feature type="domain" description="Cadherin" evidence="11">
    <location>
        <begin position="450"/>
        <end position="558"/>
    </location>
</feature>
<keyword evidence="3" id="KW-0677">Repeat</keyword>
<protein>
    <submittedName>
        <fullName evidence="12">CDHR3 protein</fullName>
    </submittedName>
</protein>
<evidence type="ECO:0000256" key="6">
    <source>
        <dbReference type="ARBA" id="ARBA00022989"/>
    </source>
</evidence>
<dbReference type="GO" id="GO:0005911">
    <property type="term" value="C:cell-cell junction"/>
    <property type="evidence" value="ECO:0007669"/>
    <property type="project" value="TreeGrafter"/>
</dbReference>
<evidence type="ECO:0000256" key="5">
    <source>
        <dbReference type="ARBA" id="ARBA00022889"/>
    </source>
</evidence>
<dbReference type="PANTHER" id="PTHR24025">
    <property type="entry name" value="DESMOGLEIN FAMILY MEMBER"/>
    <property type="match status" value="1"/>
</dbReference>
<evidence type="ECO:0000256" key="10">
    <source>
        <dbReference type="SAM" id="Phobius"/>
    </source>
</evidence>
<dbReference type="SUPFAM" id="SSF49313">
    <property type="entry name" value="Cadherin-like"/>
    <property type="match status" value="6"/>
</dbReference>
<organism evidence="12 13">
    <name type="scientific">Ifrita kowaldi</name>
    <name type="common">blue-capped ifrita</name>
    <dbReference type="NCBI Taxonomy" id="461245"/>
    <lineage>
        <taxon>Eukaryota</taxon>
        <taxon>Metazoa</taxon>
        <taxon>Chordata</taxon>
        <taxon>Craniata</taxon>
        <taxon>Vertebrata</taxon>
        <taxon>Euteleostomi</taxon>
        <taxon>Archelosauria</taxon>
        <taxon>Archosauria</taxon>
        <taxon>Dinosauria</taxon>
        <taxon>Saurischia</taxon>
        <taxon>Theropoda</taxon>
        <taxon>Coelurosauria</taxon>
        <taxon>Aves</taxon>
        <taxon>Neognathae</taxon>
        <taxon>Neoaves</taxon>
        <taxon>Telluraves</taxon>
        <taxon>Australaves</taxon>
        <taxon>Passeriformes</taxon>
        <taxon>Corvoidea</taxon>
        <taxon>Cinclosomatidae</taxon>
        <taxon>Ifrita</taxon>
    </lineage>
</organism>
<keyword evidence="6 10" id="KW-1133">Transmembrane helix</keyword>
<dbReference type="InterPro" id="IPR020894">
    <property type="entry name" value="Cadherin_CS"/>
</dbReference>
<evidence type="ECO:0000259" key="11">
    <source>
        <dbReference type="PROSITE" id="PS50268"/>
    </source>
</evidence>
<dbReference type="PRINTS" id="PR00205">
    <property type="entry name" value="CADHERIN"/>
</dbReference>
<accession>A0A7K6PAU4</accession>
<dbReference type="Gene3D" id="2.60.40.60">
    <property type="entry name" value="Cadherins"/>
    <property type="match status" value="6"/>
</dbReference>
<dbReference type="InterPro" id="IPR050971">
    <property type="entry name" value="Cadherin-domain_protein"/>
</dbReference>
<feature type="domain" description="Cadherin" evidence="11">
    <location>
        <begin position="555"/>
        <end position="681"/>
    </location>
</feature>
<feature type="domain" description="Cadherin" evidence="11">
    <location>
        <begin position="120"/>
        <end position="216"/>
    </location>
</feature>
<dbReference type="PROSITE" id="PS00232">
    <property type="entry name" value="CADHERIN_1"/>
    <property type="match status" value="1"/>
</dbReference>
<dbReference type="PANTHER" id="PTHR24025:SF30">
    <property type="entry name" value="CADHERIN DOMAIN-CONTAINING PROTEIN"/>
    <property type="match status" value="1"/>
</dbReference>
<keyword evidence="2 10" id="KW-0812">Transmembrane</keyword>
<dbReference type="GO" id="GO:0007156">
    <property type="term" value="P:homophilic cell adhesion via plasma membrane adhesion molecules"/>
    <property type="evidence" value="ECO:0007669"/>
    <property type="project" value="InterPro"/>
</dbReference>
<dbReference type="FunFam" id="2.60.40.60:FF:000231">
    <property type="entry name" value="Cadherin related family member 3"/>
    <property type="match status" value="1"/>
</dbReference>
<dbReference type="SMART" id="SM00112">
    <property type="entry name" value="CA"/>
    <property type="match status" value="6"/>
</dbReference>
<dbReference type="InterPro" id="IPR002126">
    <property type="entry name" value="Cadherin-like_dom"/>
</dbReference>
<evidence type="ECO:0000313" key="13">
    <source>
        <dbReference type="Proteomes" id="UP000542689"/>
    </source>
</evidence>
<evidence type="ECO:0000256" key="2">
    <source>
        <dbReference type="ARBA" id="ARBA00022692"/>
    </source>
</evidence>
<dbReference type="Proteomes" id="UP000542689">
    <property type="component" value="Unassembled WGS sequence"/>
</dbReference>
<evidence type="ECO:0000256" key="4">
    <source>
        <dbReference type="ARBA" id="ARBA00022837"/>
    </source>
</evidence>
<dbReference type="PROSITE" id="PS50268">
    <property type="entry name" value="CADHERIN_2"/>
    <property type="match status" value="6"/>
</dbReference>
<dbReference type="InterPro" id="IPR015919">
    <property type="entry name" value="Cadherin-like_sf"/>
</dbReference>
<dbReference type="Pfam" id="PF00028">
    <property type="entry name" value="Cadherin"/>
    <property type="match status" value="2"/>
</dbReference>
<dbReference type="GO" id="GO:0005886">
    <property type="term" value="C:plasma membrane"/>
    <property type="evidence" value="ECO:0007669"/>
    <property type="project" value="InterPro"/>
</dbReference>
<comment type="subcellular location">
    <subcellularLocation>
        <location evidence="1">Membrane</location>
    </subcellularLocation>
</comment>
<dbReference type="EMBL" id="VZRS01003340">
    <property type="protein sequence ID" value="NWW58361.1"/>
    <property type="molecule type" value="Genomic_DNA"/>
</dbReference>
<keyword evidence="7 10" id="KW-0472">Membrane</keyword>
<feature type="domain" description="Cadherin" evidence="11">
    <location>
        <begin position="217"/>
        <end position="325"/>
    </location>
</feature>
<feature type="domain" description="Cadherin" evidence="11">
    <location>
        <begin position="326"/>
        <end position="449"/>
    </location>
</feature>
<feature type="compositionally biased region" description="Polar residues" evidence="9">
    <location>
        <begin position="794"/>
        <end position="805"/>
    </location>
</feature>
<feature type="compositionally biased region" description="Basic and acidic residues" evidence="9">
    <location>
        <begin position="807"/>
        <end position="824"/>
    </location>
</feature>
<feature type="transmembrane region" description="Helical" evidence="10">
    <location>
        <begin position="696"/>
        <end position="724"/>
    </location>
</feature>
<name>A0A7K6PAU4_9CORV</name>
<evidence type="ECO:0000256" key="9">
    <source>
        <dbReference type="SAM" id="MobiDB-lite"/>
    </source>
</evidence>
<sequence>GRRIQLLKGLPATSTVEENSAAGVSVYNFNVTVSPLASVAILPTIVNSNPLTEAFDVESKGGLEYMVVTTGNPVLDYETMPKSFDLQIFVEDTNGRTDLNILTIQVTDKNEHPVFRGNMAIQTVTIYVLEGTAPERIYQVDAADPENAKLKYSLLPATEVFLITESGAIFSRKEFDYEKDPHCYFLNVTVMDPDGLNSTKTVNIYIINSNDERPYFTTKQRIYRIPEELNPGTIVANITAKDPDDEDSPSRLFYSIQSSDRHFSIDPATGVLQVAGRIDRDALPLRLHPNLSLVVRVEDSPGSGRTNEMEITIIVEDINDNPPECNPSAFRKEANENTTPGTFRVDLRSYCKDIDVDPSNNQFSFTGLSGFGSNNFALESTVSGSLVMTGTIDLENPGNPGAEVYTLTVRVQDIAYPNYSSKYPFYISFHNIIYIYIRIKPVNEFFPVFSNLSYVFSVSEITKVGSSIGRVHAIDKDWPPNVITYSIVAGAGNRDYTNIFWISPTKGDVRILARLDYETTQTHIFTVQASDQEKSTTASVTVNVLEVNDEEPVCSPNFLSLQIPVSLAVGTNINGFRIECQDRDSDPRSFRYSINEGNENSHFIFSPSAGSNTSRLILASRFDYESGLDTNWIYSLRVHITDDNLVSARHKTTHSVKTGTVTLSIRVIPNPTTVTTTTPGFTVVTKRENLYSRSAWYVPFVITLGSLLLLGLLGYLGLLLLAWLRTRCPPAGRAPPFLFTFCPSSQTMTKLNTVFDGEARDPVTGRMYEFNTRSGARRWKKSSEPLQPVLAMQVTSSATDNSGQGTERPEAPSKKEFSEKRKELTAATKPAVKPSAWQSETPGQAGLRLQKQKGESEEGGLSSPA</sequence>
<dbReference type="CDD" id="cd11304">
    <property type="entry name" value="Cadherin_repeat"/>
    <property type="match status" value="5"/>
</dbReference>
<comment type="caution">
    <text evidence="12">The sequence shown here is derived from an EMBL/GenBank/DDBJ whole genome shotgun (WGS) entry which is preliminary data.</text>
</comment>
<dbReference type="AlphaFoldDB" id="A0A7K6PAU4"/>
<keyword evidence="5" id="KW-0130">Cell adhesion</keyword>